<dbReference type="PANTHER" id="PTHR30458">
    <property type="entry name" value="PHENYLACETIC ACID DEGRADATION PROTEIN PAA"/>
    <property type="match status" value="1"/>
</dbReference>
<dbReference type="InterPro" id="IPR052703">
    <property type="entry name" value="Aromatic_CoA_ox/epox"/>
</dbReference>
<evidence type="ECO:0000313" key="2">
    <source>
        <dbReference type="Proteomes" id="UP000306918"/>
    </source>
</evidence>
<dbReference type="SUPFAM" id="SSF47240">
    <property type="entry name" value="Ferritin-like"/>
    <property type="match status" value="1"/>
</dbReference>
<proteinExistence type="predicted"/>
<name>A0A4S8HNC0_9BACT</name>
<sequence>MTNEITYNYTLHLADNALILAQRNSEWCGHGPVLEQDIAITNISLDLIGQARSLYQYAAELINGSGSPASEGKQAASEDTLAYLRDSREYKNCLLAEQPNGDWAQTILRQFFFSTYQFLLYQRLQQSPDATLAAIAEKSLKEVTYHVRWSSEWVIRLGDGTEESHDRLLNALDELWMFTGELFMPAGYELEAAKAGIGVDVSTLKTEWEQRVNEIFAEATIPTSGREGGWMQSGGKEGVHTEQLGFILAELQSMQRAYPGSEW</sequence>
<protein>
    <submittedName>
        <fullName evidence="1">Phenylacetate-CoA oxygenase subunit PaaI</fullName>
    </submittedName>
</protein>
<dbReference type="Pfam" id="PF05138">
    <property type="entry name" value="PaaA_PaaC"/>
    <property type="match status" value="1"/>
</dbReference>
<dbReference type="OrthoDB" id="9789947at2"/>
<dbReference type="InterPro" id="IPR011882">
    <property type="entry name" value="PaaC"/>
</dbReference>
<gene>
    <name evidence="1" type="primary">paaI</name>
    <name evidence="1" type="ORF">FAM09_18070</name>
</gene>
<dbReference type="NCBIfam" id="TIGR02158">
    <property type="entry name" value="PA_CoA_Oxy3"/>
    <property type="match status" value="1"/>
</dbReference>
<dbReference type="InterPro" id="IPR007814">
    <property type="entry name" value="PaaA_PaaC"/>
</dbReference>
<dbReference type="RefSeq" id="WP_136578546.1">
    <property type="nucleotide sequence ID" value="NZ_STFF01000005.1"/>
</dbReference>
<evidence type="ECO:0000313" key="1">
    <source>
        <dbReference type="EMBL" id="THU36870.1"/>
    </source>
</evidence>
<dbReference type="InterPro" id="IPR009078">
    <property type="entry name" value="Ferritin-like_SF"/>
</dbReference>
<dbReference type="PIRSF" id="PIRSF037834">
    <property type="entry name" value="PA_CoA_Oase3"/>
    <property type="match status" value="1"/>
</dbReference>
<keyword evidence="2" id="KW-1185">Reference proteome</keyword>
<accession>A0A4S8HNC0</accession>
<comment type="caution">
    <text evidence="1">The sequence shown here is derived from an EMBL/GenBank/DDBJ whole genome shotgun (WGS) entry which is preliminary data.</text>
</comment>
<reference evidence="1 2" key="1">
    <citation type="submission" date="2019-04" db="EMBL/GenBank/DDBJ databases">
        <title>Niastella caeni sp. nov., isolated from activated sludge.</title>
        <authorList>
            <person name="Sheng M."/>
        </authorList>
    </citation>
    <scope>NUCLEOTIDE SEQUENCE [LARGE SCALE GENOMIC DNA]</scope>
    <source>
        <strain evidence="1 2">HX-2-15</strain>
    </source>
</reference>
<dbReference type="EMBL" id="STFF01000005">
    <property type="protein sequence ID" value="THU36870.1"/>
    <property type="molecule type" value="Genomic_DNA"/>
</dbReference>
<dbReference type="GO" id="GO:0005829">
    <property type="term" value="C:cytosol"/>
    <property type="evidence" value="ECO:0007669"/>
    <property type="project" value="TreeGrafter"/>
</dbReference>
<dbReference type="PANTHER" id="PTHR30458:SF0">
    <property type="entry name" value="1,2-PHENYLACETYL-COA EPOXIDASE, SUBUNIT C"/>
    <property type="match status" value="1"/>
</dbReference>
<dbReference type="FunFam" id="1.20.1260.10:FF:000012">
    <property type="entry name" value="1,2-phenylacetyl-CoA epoxidase, subunit C"/>
    <property type="match status" value="1"/>
</dbReference>
<dbReference type="GO" id="GO:0010124">
    <property type="term" value="P:phenylacetate catabolic process"/>
    <property type="evidence" value="ECO:0007669"/>
    <property type="project" value="InterPro"/>
</dbReference>
<dbReference type="Proteomes" id="UP000306918">
    <property type="component" value="Unassembled WGS sequence"/>
</dbReference>
<dbReference type="Gene3D" id="1.20.1260.10">
    <property type="match status" value="1"/>
</dbReference>
<dbReference type="AlphaFoldDB" id="A0A4S8HNC0"/>
<organism evidence="1 2">
    <name type="scientific">Niastella caeni</name>
    <dbReference type="NCBI Taxonomy" id="2569763"/>
    <lineage>
        <taxon>Bacteria</taxon>
        <taxon>Pseudomonadati</taxon>
        <taxon>Bacteroidota</taxon>
        <taxon>Chitinophagia</taxon>
        <taxon>Chitinophagales</taxon>
        <taxon>Chitinophagaceae</taxon>
        <taxon>Niastella</taxon>
    </lineage>
</organism>
<dbReference type="InterPro" id="IPR012347">
    <property type="entry name" value="Ferritin-like"/>
</dbReference>